<protein>
    <submittedName>
        <fullName evidence="2">Calcineurin-like phosphoesterase</fullName>
    </submittedName>
</protein>
<organism evidence="2">
    <name type="scientific">Trepomonas sp. PC1</name>
    <dbReference type="NCBI Taxonomy" id="1076344"/>
    <lineage>
        <taxon>Eukaryota</taxon>
        <taxon>Metamonada</taxon>
        <taxon>Diplomonadida</taxon>
        <taxon>Hexamitidae</taxon>
        <taxon>Hexamitinae</taxon>
        <taxon>Trepomonas</taxon>
    </lineage>
</organism>
<dbReference type="AlphaFoldDB" id="A0A146KFE6"/>
<accession>A0A146KFE6</accession>
<evidence type="ECO:0000313" key="2">
    <source>
        <dbReference type="EMBL" id="JAP95510.1"/>
    </source>
</evidence>
<dbReference type="GO" id="GO:0016787">
    <property type="term" value="F:hydrolase activity"/>
    <property type="evidence" value="ECO:0007669"/>
    <property type="project" value="InterPro"/>
</dbReference>
<feature type="domain" description="Calcineurin-like phosphoesterase" evidence="1">
    <location>
        <begin position="1"/>
        <end position="254"/>
    </location>
</feature>
<reference evidence="2" key="1">
    <citation type="submission" date="2015-07" db="EMBL/GenBank/DDBJ databases">
        <title>Adaptation to a free-living lifestyle via gene acquisitions in the diplomonad Trepomonas sp. PC1.</title>
        <authorList>
            <person name="Xu F."/>
            <person name="Jerlstrom-Hultqvist J."/>
            <person name="Kolisko M."/>
            <person name="Simpson A.G.B."/>
            <person name="Roger A.J."/>
            <person name="Svard S.G."/>
            <person name="Andersson J.O."/>
        </authorList>
    </citation>
    <scope>NUCLEOTIDE SEQUENCE</scope>
    <source>
        <strain evidence="2">PC1</strain>
    </source>
</reference>
<dbReference type="Gene3D" id="3.60.21.10">
    <property type="match status" value="1"/>
</dbReference>
<name>A0A146KFE6_9EUKA</name>
<dbReference type="EMBL" id="GDID01001096">
    <property type="protein sequence ID" value="JAP95510.1"/>
    <property type="molecule type" value="Transcribed_RNA"/>
</dbReference>
<gene>
    <name evidence="2" type="ORF">TPC1_11480</name>
</gene>
<dbReference type="PANTHER" id="PTHR31302">
    <property type="entry name" value="TRANSMEMBRANE PROTEIN WITH METALLOPHOSPHOESTERASE DOMAIN-RELATED"/>
    <property type="match status" value="1"/>
</dbReference>
<dbReference type="InterPro" id="IPR051158">
    <property type="entry name" value="Metallophosphoesterase_sf"/>
</dbReference>
<dbReference type="InterPro" id="IPR004843">
    <property type="entry name" value="Calcineurin-like_PHP"/>
</dbReference>
<sequence>VTSDFHGNVEHMKQLQIAIEQNKPDIFVYVGDLGPMREIYDTPLKQQQYVHQKLLVPMSKLDVKYKFCMPGNTDFGWAIEQYIKEYNDPCVLKVVDVGSFQINEINMIFMSKVTYTDHCLKDRELMNKFRPLPENHPKFQINHVFSREQFSETEEVILASDKMKYNLKYFEVFENFQTIKEPYKQRLNQTIYDVIESMYKRGQKNIIFSHGPPRDTHADLGSIKDGIQHFGSADIRKFLETYEVDSIFCGHIHQSVFLANQYEDSINNCKVFSTGNTGIDGPLYFLQMHCLVYDQQVCKRFSYPCERFEHFIDRVFE</sequence>
<dbReference type="Pfam" id="PF00149">
    <property type="entry name" value="Metallophos"/>
    <property type="match status" value="1"/>
</dbReference>
<proteinExistence type="predicted"/>
<feature type="non-terminal residue" evidence="2">
    <location>
        <position position="1"/>
    </location>
</feature>
<dbReference type="InterPro" id="IPR029052">
    <property type="entry name" value="Metallo-depent_PP-like"/>
</dbReference>
<dbReference type="SUPFAM" id="SSF56300">
    <property type="entry name" value="Metallo-dependent phosphatases"/>
    <property type="match status" value="1"/>
</dbReference>
<evidence type="ECO:0000259" key="1">
    <source>
        <dbReference type="Pfam" id="PF00149"/>
    </source>
</evidence>
<dbReference type="PANTHER" id="PTHR31302:SF0">
    <property type="entry name" value="TRANSMEMBRANE PROTEIN WITH METALLOPHOSPHOESTERASE DOMAIN"/>
    <property type="match status" value="1"/>
</dbReference>